<accession>A0A4R2RKX6</accession>
<organism evidence="1 2">
    <name type="scientific">Baia soyae</name>
    <dbReference type="NCBI Taxonomy" id="1544746"/>
    <lineage>
        <taxon>Bacteria</taxon>
        <taxon>Bacillati</taxon>
        <taxon>Bacillota</taxon>
        <taxon>Bacilli</taxon>
        <taxon>Bacillales</taxon>
        <taxon>Thermoactinomycetaceae</taxon>
        <taxon>Baia</taxon>
    </lineage>
</organism>
<sequence>MDDFEHLSQNVRHELSRLYRNGEITKKQLMEQMKNGWFDHERMKIKEKFLKWIKNDKVDRES</sequence>
<name>A0A4R2RKX6_9BACL</name>
<proteinExistence type="predicted"/>
<dbReference type="OrthoDB" id="2991110at2"/>
<keyword evidence="2" id="KW-1185">Reference proteome</keyword>
<dbReference type="RefSeq" id="WP_131849552.1">
    <property type="nucleotide sequence ID" value="NZ_SLXV01000039.1"/>
</dbReference>
<evidence type="ECO:0000313" key="2">
    <source>
        <dbReference type="Proteomes" id="UP000294746"/>
    </source>
</evidence>
<reference evidence="1 2" key="1">
    <citation type="submission" date="2019-03" db="EMBL/GenBank/DDBJ databases">
        <title>Genomic Encyclopedia of Type Strains, Phase IV (KMG-IV): sequencing the most valuable type-strain genomes for metagenomic binning, comparative biology and taxonomic classification.</title>
        <authorList>
            <person name="Goeker M."/>
        </authorList>
    </citation>
    <scope>NUCLEOTIDE SEQUENCE [LARGE SCALE GENOMIC DNA]</scope>
    <source>
        <strain evidence="1 2">DSM 46831</strain>
    </source>
</reference>
<dbReference type="EMBL" id="SLXV01000039">
    <property type="protein sequence ID" value="TCP64572.1"/>
    <property type="molecule type" value="Genomic_DNA"/>
</dbReference>
<comment type="caution">
    <text evidence="1">The sequence shown here is derived from an EMBL/GenBank/DDBJ whole genome shotgun (WGS) entry which is preliminary data.</text>
</comment>
<evidence type="ECO:0000313" key="1">
    <source>
        <dbReference type="EMBL" id="TCP64572.1"/>
    </source>
</evidence>
<dbReference type="Proteomes" id="UP000294746">
    <property type="component" value="Unassembled WGS sequence"/>
</dbReference>
<dbReference type="AlphaFoldDB" id="A0A4R2RKX6"/>
<protein>
    <submittedName>
        <fullName evidence="1">Uncharacterized protein</fullName>
    </submittedName>
</protein>
<gene>
    <name evidence="1" type="ORF">EDD57_1392</name>
</gene>